<organism evidence="1 2">
    <name type="scientific">Exiguobacterium oxidotolerans</name>
    <dbReference type="NCBI Taxonomy" id="223958"/>
    <lineage>
        <taxon>Bacteria</taxon>
        <taxon>Bacillati</taxon>
        <taxon>Bacillota</taxon>
        <taxon>Bacilli</taxon>
        <taxon>Bacillales</taxon>
        <taxon>Bacillales Family XII. Incertae Sedis</taxon>
        <taxon>Exiguobacterium</taxon>
    </lineage>
</organism>
<dbReference type="Gene3D" id="1.20.120.1450">
    <property type="match status" value="1"/>
</dbReference>
<evidence type="ECO:0000313" key="1">
    <source>
        <dbReference type="EMBL" id="VWX36994.1"/>
    </source>
</evidence>
<protein>
    <submittedName>
        <fullName evidence="1">Heptaprenyl diphosphate synthase</fullName>
    </submittedName>
</protein>
<sequence>MDQRELFMTEIITALNNKQTTQLARHVDFPSIDREQISWLIDVAQNETLDWQALVKGVHFAKVALVLHERVGETKRGSKERQLLVLAGDLFSTYFFEELASLPQTALVTLGRTVQRVNEAKCSIHERNYTSTEDYVLLWLTAEFGLVQGLAAISGQDWLTREGQRIIRKQAELLDHEAQQLLLSHLEQMAVA</sequence>
<dbReference type="AlphaFoldDB" id="A0A653ICS3"/>
<keyword evidence="2" id="KW-1185">Reference proteome</keyword>
<gene>
    <name evidence="1" type="ORF">EXIGUO9Y_30183</name>
</gene>
<proteinExistence type="predicted"/>
<dbReference type="EMBL" id="CABWKQ010000023">
    <property type="protein sequence ID" value="VWX36994.1"/>
    <property type="molecule type" value="Genomic_DNA"/>
</dbReference>
<dbReference type="RefSeq" id="WP_029330662.1">
    <property type="nucleotide sequence ID" value="NZ_LR732308.1"/>
</dbReference>
<dbReference type="Proteomes" id="UP000439752">
    <property type="component" value="Unassembled WGS sequence"/>
</dbReference>
<dbReference type="Pfam" id="PF07307">
    <property type="entry name" value="HEPPP_synt_1"/>
    <property type="match status" value="1"/>
</dbReference>
<reference evidence="1 2" key="1">
    <citation type="submission" date="2019-10" db="EMBL/GenBank/DDBJ databases">
        <authorList>
            <person name="Karimi E."/>
        </authorList>
    </citation>
    <scope>NUCLEOTIDE SEQUENCE [LARGE SCALE GENOMIC DNA]</scope>
    <source>
        <strain evidence="1">Exiguobacterium sp. 9Y</strain>
    </source>
</reference>
<dbReference type="GO" id="GO:0009234">
    <property type="term" value="P:menaquinone biosynthetic process"/>
    <property type="evidence" value="ECO:0007669"/>
    <property type="project" value="InterPro"/>
</dbReference>
<accession>A0A653ICS3</accession>
<evidence type="ECO:0000313" key="2">
    <source>
        <dbReference type="Proteomes" id="UP000439752"/>
    </source>
</evidence>
<dbReference type="InterPro" id="IPR009920">
    <property type="entry name" value="HEPPP_synth_su1"/>
</dbReference>
<name>A0A653ICS3_9BACL</name>